<evidence type="ECO:0000256" key="10">
    <source>
        <dbReference type="ARBA" id="ARBA00023157"/>
    </source>
</evidence>
<evidence type="ECO:0000256" key="1">
    <source>
        <dbReference type="ARBA" id="ARBA00000923"/>
    </source>
</evidence>
<comment type="subunit">
    <text evidence="30">Interacts with CLC.</text>
</comment>
<evidence type="ECO:0000313" key="34">
    <source>
        <dbReference type="Proteomes" id="UP000314986"/>
    </source>
</evidence>
<dbReference type="AlphaFoldDB" id="A0A4W3IXV2"/>
<feature type="domain" description="Carboxylesterase type B" evidence="32">
    <location>
        <begin position="16"/>
        <end position="531"/>
    </location>
</feature>
<keyword evidence="10" id="KW-1015">Disulfide bond</keyword>
<keyword evidence="4" id="KW-0719">Serine esterase</keyword>
<comment type="catalytic activity">
    <reaction evidence="24">
        <text>13-(9Z-octadecenoyloxy)-octadecanoate + H2O = 13-hydroxy-octadecanoate + (9Z)-octadecenoate + H(+)</text>
        <dbReference type="Rhea" id="RHEA:52064"/>
        <dbReference type="ChEBI" id="CHEBI:15377"/>
        <dbReference type="ChEBI" id="CHEBI:15378"/>
        <dbReference type="ChEBI" id="CHEBI:30823"/>
        <dbReference type="ChEBI" id="CHEBI:136303"/>
        <dbReference type="ChEBI" id="CHEBI:136304"/>
    </reaction>
    <physiologicalReaction direction="left-to-right" evidence="24">
        <dbReference type="Rhea" id="RHEA:52065"/>
    </physiologicalReaction>
</comment>
<comment type="catalytic activity">
    <reaction evidence="27">
        <text>an acetyl ester + H2O = an aliphatic alcohol + acetate + H(+)</text>
        <dbReference type="Rhea" id="RHEA:12957"/>
        <dbReference type="ChEBI" id="CHEBI:2571"/>
        <dbReference type="ChEBI" id="CHEBI:15377"/>
        <dbReference type="ChEBI" id="CHEBI:15378"/>
        <dbReference type="ChEBI" id="CHEBI:30089"/>
        <dbReference type="ChEBI" id="CHEBI:47622"/>
        <dbReference type="EC" id="3.1.1.6"/>
    </reaction>
    <physiologicalReaction direction="left-to-right" evidence="27">
        <dbReference type="Rhea" id="RHEA:12958"/>
    </physiologicalReaction>
</comment>
<dbReference type="Pfam" id="PF00135">
    <property type="entry name" value="COesterase"/>
    <property type="match status" value="1"/>
</dbReference>
<evidence type="ECO:0000256" key="25">
    <source>
        <dbReference type="ARBA" id="ARBA00049322"/>
    </source>
</evidence>
<evidence type="ECO:0000256" key="5">
    <source>
        <dbReference type="ARBA" id="ARBA00022525"/>
    </source>
</evidence>
<dbReference type="GO" id="GO:0004806">
    <property type="term" value="F:triacylglycerol lipase activity"/>
    <property type="evidence" value="ECO:0007669"/>
    <property type="project" value="UniProtKB-EC"/>
</dbReference>
<reference evidence="33" key="4">
    <citation type="submission" date="2025-08" db="UniProtKB">
        <authorList>
            <consortium name="Ensembl"/>
        </authorList>
    </citation>
    <scope>IDENTIFICATION</scope>
</reference>
<dbReference type="GO" id="GO:0005576">
    <property type="term" value="C:extracellular region"/>
    <property type="evidence" value="ECO:0007669"/>
    <property type="project" value="UniProtKB-SubCell"/>
</dbReference>
<comment type="catalytic activity">
    <reaction evidence="29">
        <text>a sterol ester + H2O = a sterol + a fatty acid + H(+)</text>
        <dbReference type="Rhea" id="RHEA:10100"/>
        <dbReference type="ChEBI" id="CHEBI:15377"/>
        <dbReference type="ChEBI" id="CHEBI:15378"/>
        <dbReference type="ChEBI" id="CHEBI:15889"/>
        <dbReference type="ChEBI" id="CHEBI:28868"/>
        <dbReference type="ChEBI" id="CHEBI:35915"/>
        <dbReference type="EC" id="3.1.1.13"/>
    </reaction>
    <physiologicalReaction direction="left-to-right" evidence="29">
        <dbReference type="Rhea" id="RHEA:10101"/>
    </physiologicalReaction>
</comment>
<evidence type="ECO:0000256" key="14">
    <source>
        <dbReference type="ARBA" id="ARBA00047368"/>
    </source>
</evidence>
<dbReference type="PANTHER" id="PTHR43903">
    <property type="entry name" value="NEUROLIGIN"/>
    <property type="match status" value="1"/>
</dbReference>
<evidence type="ECO:0000256" key="11">
    <source>
        <dbReference type="ARBA" id="ARBA00023180"/>
    </source>
</evidence>
<organism evidence="33 34">
    <name type="scientific">Callorhinchus milii</name>
    <name type="common">Ghost shark</name>
    <dbReference type="NCBI Taxonomy" id="7868"/>
    <lineage>
        <taxon>Eukaryota</taxon>
        <taxon>Metazoa</taxon>
        <taxon>Chordata</taxon>
        <taxon>Craniata</taxon>
        <taxon>Vertebrata</taxon>
        <taxon>Chondrichthyes</taxon>
        <taxon>Holocephali</taxon>
        <taxon>Chimaeriformes</taxon>
        <taxon>Callorhinchidae</taxon>
        <taxon>Callorhinchus</taxon>
    </lineage>
</organism>
<evidence type="ECO:0000256" key="31">
    <source>
        <dbReference type="RuleBase" id="RU361235"/>
    </source>
</evidence>
<evidence type="ECO:0000256" key="6">
    <source>
        <dbReference type="ARBA" id="ARBA00022729"/>
    </source>
</evidence>
<dbReference type="Ensembl" id="ENSCMIT00000034873.1">
    <property type="protein sequence ID" value="ENSCMIP00000034357.1"/>
    <property type="gene ID" value="ENSCMIG00000014573.1"/>
</dbReference>
<evidence type="ECO:0000256" key="22">
    <source>
        <dbReference type="ARBA" id="ARBA00049221"/>
    </source>
</evidence>
<dbReference type="InterPro" id="IPR002018">
    <property type="entry name" value="CarbesteraseB"/>
</dbReference>
<reference evidence="34" key="1">
    <citation type="journal article" date="2006" name="Science">
        <title>Ancient noncoding elements conserved in the human genome.</title>
        <authorList>
            <person name="Venkatesh B."/>
            <person name="Kirkness E.F."/>
            <person name="Loh Y.H."/>
            <person name="Halpern A.L."/>
            <person name="Lee A.P."/>
            <person name="Johnson J."/>
            <person name="Dandona N."/>
            <person name="Viswanathan L.D."/>
            <person name="Tay A."/>
            <person name="Venter J.C."/>
            <person name="Strausberg R.L."/>
            <person name="Brenner S."/>
        </authorList>
    </citation>
    <scope>NUCLEOTIDE SEQUENCE [LARGE SCALE GENOMIC DNA]</scope>
</reference>
<comment type="catalytic activity">
    <reaction evidence="18">
        <text>1,2,3-tri-(9Z-octadecenoyl)-glycerol + H2O = di-(9Z)-octadecenoylglycerol + (9Z)-octadecenoate + H(+)</text>
        <dbReference type="Rhea" id="RHEA:38575"/>
        <dbReference type="ChEBI" id="CHEBI:15377"/>
        <dbReference type="ChEBI" id="CHEBI:15378"/>
        <dbReference type="ChEBI" id="CHEBI:30823"/>
        <dbReference type="ChEBI" id="CHEBI:53753"/>
        <dbReference type="ChEBI" id="CHEBI:75945"/>
    </reaction>
    <physiologicalReaction direction="left-to-right" evidence="18">
        <dbReference type="Rhea" id="RHEA:38576"/>
    </physiologicalReaction>
</comment>
<evidence type="ECO:0000256" key="12">
    <source>
        <dbReference type="ARBA" id="ARBA00023369"/>
    </source>
</evidence>
<dbReference type="GO" id="GO:0004771">
    <property type="term" value="F:sterol ester esterase activity"/>
    <property type="evidence" value="ECO:0007669"/>
    <property type="project" value="UniProtKB-EC"/>
</dbReference>
<dbReference type="CDD" id="cd00312">
    <property type="entry name" value="Esterase_lipase"/>
    <property type="match status" value="1"/>
</dbReference>
<comment type="catalytic activity">
    <reaction evidence="25">
        <text>13-(9Z-hexadecenoyloxy)-octadecanoate + H2O = 13-hydroxy-octadecanoate + (9Z)-hexadecenoate + H(+)</text>
        <dbReference type="Rhea" id="RHEA:52076"/>
        <dbReference type="ChEBI" id="CHEBI:15377"/>
        <dbReference type="ChEBI" id="CHEBI:15378"/>
        <dbReference type="ChEBI" id="CHEBI:32372"/>
        <dbReference type="ChEBI" id="CHEBI:136304"/>
        <dbReference type="ChEBI" id="CHEBI:136315"/>
    </reaction>
    <physiologicalReaction direction="left-to-right" evidence="25">
        <dbReference type="Rhea" id="RHEA:52077"/>
    </physiologicalReaction>
</comment>
<keyword evidence="9" id="KW-0443">Lipid metabolism</keyword>
<name>A0A4W3IXV2_CALMI</name>
<keyword evidence="34" id="KW-1185">Reference proteome</keyword>
<evidence type="ECO:0000256" key="13">
    <source>
        <dbReference type="ARBA" id="ARBA00033629"/>
    </source>
</evidence>
<comment type="catalytic activity">
    <reaction evidence="16">
        <text>cholesteryl (9Z-octadecenoate) + H2O = cholesterol + (9Z)-octadecenoate + H(+)</text>
        <dbReference type="Rhea" id="RHEA:33875"/>
        <dbReference type="ChEBI" id="CHEBI:15377"/>
        <dbReference type="ChEBI" id="CHEBI:15378"/>
        <dbReference type="ChEBI" id="CHEBI:16113"/>
        <dbReference type="ChEBI" id="CHEBI:30823"/>
        <dbReference type="ChEBI" id="CHEBI:46898"/>
    </reaction>
    <physiologicalReaction direction="left-to-right" evidence="16">
        <dbReference type="Rhea" id="RHEA:33876"/>
    </physiologicalReaction>
</comment>
<evidence type="ECO:0000256" key="15">
    <source>
        <dbReference type="ARBA" id="ARBA00047427"/>
    </source>
</evidence>
<comment type="subcellular location">
    <subcellularLocation>
        <location evidence="2">Secreted</location>
    </subcellularLocation>
</comment>
<evidence type="ECO:0000256" key="29">
    <source>
        <dbReference type="ARBA" id="ARBA00053019"/>
    </source>
</evidence>
<dbReference type="InterPro" id="IPR029058">
    <property type="entry name" value="AB_hydrolase_fold"/>
</dbReference>
<comment type="catalytic activity">
    <reaction evidence="20">
        <text>12-(9Z-octadecenoyloxy)-octadecanoate + H2O = 12-hydroxyoctadecanoate + (9Z)-octadecenoate + H(+)</text>
        <dbReference type="Rhea" id="RHEA:52060"/>
        <dbReference type="ChEBI" id="CHEBI:15377"/>
        <dbReference type="ChEBI" id="CHEBI:15378"/>
        <dbReference type="ChEBI" id="CHEBI:30823"/>
        <dbReference type="ChEBI" id="CHEBI:84201"/>
        <dbReference type="ChEBI" id="CHEBI:136302"/>
    </reaction>
    <physiologicalReaction direction="left-to-right" evidence="20">
        <dbReference type="Rhea" id="RHEA:52061"/>
    </physiologicalReaction>
</comment>
<dbReference type="InterPro" id="IPR051093">
    <property type="entry name" value="Neuroligin/BSAL"/>
</dbReference>
<reference evidence="34" key="3">
    <citation type="journal article" date="2014" name="Nature">
        <title>Elephant shark genome provides unique insights into gnathostome evolution.</title>
        <authorList>
            <consortium name="International Elephant Shark Genome Sequencing Consortium"/>
            <person name="Venkatesh B."/>
            <person name="Lee A.P."/>
            <person name="Ravi V."/>
            <person name="Maurya A.K."/>
            <person name="Lian M.M."/>
            <person name="Swann J.B."/>
            <person name="Ohta Y."/>
            <person name="Flajnik M.F."/>
            <person name="Sutoh Y."/>
            <person name="Kasahara M."/>
            <person name="Hoon S."/>
            <person name="Gangu V."/>
            <person name="Roy S.W."/>
            <person name="Irimia M."/>
            <person name="Korzh V."/>
            <person name="Kondrychyn I."/>
            <person name="Lim Z.W."/>
            <person name="Tay B.H."/>
            <person name="Tohari S."/>
            <person name="Kong K.W."/>
            <person name="Ho S."/>
            <person name="Lorente-Galdos B."/>
            <person name="Quilez J."/>
            <person name="Marques-Bonet T."/>
            <person name="Raney B.J."/>
            <person name="Ingham P.W."/>
            <person name="Tay A."/>
            <person name="Hillier L.W."/>
            <person name="Minx P."/>
            <person name="Boehm T."/>
            <person name="Wilson R.K."/>
            <person name="Brenner S."/>
            <person name="Warren W.C."/>
        </authorList>
    </citation>
    <scope>NUCLEOTIDE SEQUENCE [LARGE SCALE GENOMIC DNA]</scope>
</reference>
<evidence type="ECO:0000256" key="18">
    <source>
        <dbReference type="ARBA" id="ARBA00048386"/>
    </source>
</evidence>
<dbReference type="GO" id="GO:0008126">
    <property type="term" value="F:acetylesterase activity"/>
    <property type="evidence" value="ECO:0007669"/>
    <property type="project" value="UniProtKB-EC"/>
</dbReference>
<evidence type="ECO:0000256" key="2">
    <source>
        <dbReference type="ARBA" id="ARBA00004613"/>
    </source>
</evidence>
<comment type="catalytic activity">
    <reaction evidence="17">
        <text>9-hexadecanoyloxy-octadecanoate + H2O = 9-hydroxy-octadecanoate + hexadecanoate + H(+)</text>
        <dbReference type="Rhea" id="RHEA:52052"/>
        <dbReference type="ChEBI" id="CHEBI:7896"/>
        <dbReference type="ChEBI" id="CHEBI:15377"/>
        <dbReference type="ChEBI" id="CHEBI:15378"/>
        <dbReference type="ChEBI" id="CHEBI:83670"/>
        <dbReference type="ChEBI" id="CHEBI:136286"/>
    </reaction>
    <physiologicalReaction direction="left-to-right" evidence="17">
        <dbReference type="Rhea" id="RHEA:52053"/>
    </physiologicalReaction>
</comment>
<keyword evidence="5" id="KW-0964">Secreted</keyword>
<evidence type="ECO:0000256" key="17">
    <source>
        <dbReference type="ARBA" id="ARBA00047863"/>
    </source>
</evidence>
<dbReference type="SUPFAM" id="SSF53474">
    <property type="entry name" value="alpha/beta-Hydrolases"/>
    <property type="match status" value="1"/>
</dbReference>
<evidence type="ECO:0000259" key="32">
    <source>
        <dbReference type="Pfam" id="PF00135"/>
    </source>
</evidence>
<comment type="catalytic activity">
    <reaction evidence="14">
        <text>12-hexadecanoyloxy-octadecanoate + H2O = 12-hydroxyoctadecanoate + hexadecanoate + H(+)</text>
        <dbReference type="Rhea" id="RHEA:52056"/>
        <dbReference type="ChEBI" id="CHEBI:7896"/>
        <dbReference type="ChEBI" id="CHEBI:15377"/>
        <dbReference type="ChEBI" id="CHEBI:15378"/>
        <dbReference type="ChEBI" id="CHEBI:83677"/>
        <dbReference type="ChEBI" id="CHEBI:84201"/>
    </reaction>
    <physiologicalReaction direction="left-to-right" evidence="14">
        <dbReference type="Rhea" id="RHEA:52057"/>
    </physiologicalReaction>
</comment>
<evidence type="ECO:0000256" key="7">
    <source>
        <dbReference type="ARBA" id="ARBA00022801"/>
    </source>
</evidence>
<evidence type="ECO:0000256" key="27">
    <source>
        <dbReference type="ARBA" id="ARBA00051791"/>
    </source>
</evidence>
<comment type="catalytic activity">
    <reaction evidence="12">
        <text>a triacylglycerol + H2O = a diacylglycerol + a fatty acid + H(+)</text>
        <dbReference type="Rhea" id="RHEA:12044"/>
        <dbReference type="ChEBI" id="CHEBI:15377"/>
        <dbReference type="ChEBI" id="CHEBI:15378"/>
        <dbReference type="ChEBI" id="CHEBI:17855"/>
        <dbReference type="ChEBI" id="CHEBI:18035"/>
        <dbReference type="ChEBI" id="CHEBI:28868"/>
        <dbReference type="EC" id="3.1.1.3"/>
    </reaction>
    <physiologicalReaction direction="left-to-right" evidence="12">
        <dbReference type="Rhea" id="RHEA:12045"/>
    </physiologicalReaction>
</comment>
<evidence type="ECO:0000256" key="21">
    <source>
        <dbReference type="ARBA" id="ARBA00048800"/>
    </source>
</evidence>
<evidence type="ECO:0000256" key="16">
    <source>
        <dbReference type="ARBA" id="ARBA00047653"/>
    </source>
</evidence>
<evidence type="ECO:0000256" key="26">
    <source>
        <dbReference type="ARBA" id="ARBA00049428"/>
    </source>
</evidence>
<gene>
    <name evidence="33" type="primary">cel.2</name>
</gene>
<evidence type="ECO:0000256" key="23">
    <source>
        <dbReference type="ARBA" id="ARBA00049290"/>
    </source>
</evidence>
<evidence type="ECO:0000256" key="28">
    <source>
        <dbReference type="ARBA" id="ARBA00052473"/>
    </source>
</evidence>
<dbReference type="InterPro" id="IPR019819">
    <property type="entry name" value="Carboxylesterase_B_CS"/>
</dbReference>
<dbReference type="Gene3D" id="3.40.50.1820">
    <property type="entry name" value="alpha/beta hydrolase"/>
    <property type="match status" value="1"/>
</dbReference>
<evidence type="ECO:0000256" key="30">
    <source>
        <dbReference type="ARBA" id="ARBA00064516"/>
    </source>
</evidence>
<comment type="catalytic activity">
    <reaction evidence="22">
        <text>9-octadecanoyloxy-octadecanoate + H2O = 9-hydroxy-octadecanoate + octadecanoate + H(+)</text>
        <dbReference type="Rhea" id="RHEA:52096"/>
        <dbReference type="ChEBI" id="CHEBI:15377"/>
        <dbReference type="ChEBI" id="CHEBI:15378"/>
        <dbReference type="ChEBI" id="CHEBI:25629"/>
        <dbReference type="ChEBI" id="CHEBI:136286"/>
        <dbReference type="ChEBI" id="CHEBI:136373"/>
    </reaction>
    <physiologicalReaction direction="left-to-right" evidence="22">
        <dbReference type="Rhea" id="RHEA:52097"/>
    </physiologicalReaction>
</comment>
<comment type="catalytic activity">
    <reaction evidence="21">
        <text>9-(9Z-octadecenoyloxy)-octadecanoate + H2O = 9-hydroxy-octadecanoate + (9Z)-octadecenoate + H(+)</text>
        <dbReference type="Rhea" id="RHEA:52048"/>
        <dbReference type="ChEBI" id="CHEBI:15377"/>
        <dbReference type="ChEBI" id="CHEBI:15378"/>
        <dbReference type="ChEBI" id="CHEBI:30823"/>
        <dbReference type="ChEBI" id="CHEBI:136282"/>
        <dbReference type="ChEBI" id="CHEBI:136286"/>
    </reaction>
    <physiologicalReaction direction="left-to-right" evidence="21">
        <dbReference type="Rhea" id="RHEA:52049"/>
    </physiologicalReaction>
</comment>
<evidence type="ECO:0000256" key="19">
    <source>
        <dbReference type="ARBA" id="ARBA00048680"/>
    </source>
</evidence>
<comment type="similarity">
    <text evidence="3 31">Belongs to the type-B carboxylesterase/lipase family.</text>
</comment>
<comment type="catalytic activity">
    <reaction evidence="26">
        <text>12-(9Z-hexadecenoyloxy)-octadecanoate + H2O = 12-hydroxyoctadecanoate + (9Z)-hexadecenoate + H(+)</text>
        <dbReference type="Rhea" id="RHEA:52072"/>
        <dbReference type="ChEBI" id="CHEBI:15377"/>
        <dbReference type="ChEBI" id="CHEBI:15378"/>
        <dbReference type="ChEBI" id="CHEBI:32372"/>
        <dbReference type="ChEBI" id="CHEBI:84201"/>
        <dbReference type="ChEBI" id="CHEBI:136312"/>
    </reaction>
    <physiologicalReaction direction="left-to-right" evidence="26">
        <dbReference type="Rhea" id="RHEA:52073"/>
    </physiologicalReaction>
</comment>
<dbReference type="GeneTree" id="ENSGT00940000156231"/>
<reference evidence="34" key="2">
    <citation type="journal article" date="2007" name="PLoS Biol.">
        <title>Survey sequencing and comparative analysis of the elephant shark (Callorhinchus milii) genome.</title>
        <authorList>
            <person name="Venkatesh B."/>
            <person name="Kirkness E.F."/>
            <person name="Loh Y.H."/>
            <person name="Halpern A.L."/>
            <person name="Lee A.P."/>
            <person name="Johnson J."/>
            <person name="Dandona N."/>
            <person name="Viswanathan L.D."/>
            <person name="Tay A."/>
            <person name="Venter J.C."/>
            <person name="Strausberg R.L."/>
            <person name="Brenner S."/>
        </authorList>
    </citation>
    <scope>NUCLEOTIDE SEQUENCE [LARGE SCALE GENOMIC DNA]</scope>
</reference>
<sequence>RVGLGTEGWGLGELGVVHTEGGFVEGTRENDGLFRSVDIFRGIPFAAPPKRFEKAEPHPGWNDVLKTKKFKDRCLQTTLRQTDVRGSEDCLYLNIWIPQGSSVSTNLPVMVWIFGGGFLAGASQGANFLSNYLYDGFEIATRGQVIVVTLSYRVGPLGFLSTGDSNSPGNYGLWDQHMAIGWVKRNIAAFGGDPENITLFGESAGGASVSLQTLTPYNKGLINRAISQSGVALCPWSIQRSPLQWVALKVGCPVDNNATMMACLRTTDPKAITLAIPLPFINLERKKPLAYYLIWSPVIDGDFIPDDPKNLYHNAATIDYIAGVNDMDGHIFVGFDVHTINQLQPAPHPLEDLYHLIESFTLEKGEQGANLTYAQYTKSWPSNPNQDTIKQTVVNLETDILFLIPTQLALELHYKHAQGARTYSYVFTHPSRAPIFPSWTGADHADDLQYVFGKPYATPLAYWPRDRDVTDYFIAYWTNFAYTGDPSNGNSKVPTPWTRYSSMSTHYLDINSKVNLDSMKQMLRADFVHFWNQTYVEL</sequence>
<comment type="catalytic activity">
    <reaction evidence="1">
        <text>9-(9Z-hexadecenoyloxy)-octadecanoate + H2O = (9Z)-hexadecenoate + 9-hydroxy-octadecanoate + H(+)</text>
        <dbReference type="Rhea" id="RHEA:52068"/>
        <dbReference type="ChEBI" id="CHEBI:15377"/>
        <dbReference type="ChEBI" id="CHEBI:15378"/>
        <dbReference type="ChEBI" id="CHEBI:32372"/>
        <dbReference type="ChEBI" id="CHEBI:136286"/>
        <dbReference type="ChEBI" id="CHEBI:136309"/>
    </reaction>
    <physiologicalReaction direction="left-to-right" evidence="1">
        <dbReference type="Rhea" id="RHEA:52069"/>
    </physiologicalReaction>
</comment>
<keyword evidence="11" id="KW-0325">Glycoprotein</keyword>
<evidence type="ECO:0000313" key="33">
    <source>
        <dbReference type="Ensembl" id="ENSCMIP00000034357.1"/>
    </source>
</evidence>
<dbReference type="InterPro" id="IPR019826">
    <property type="entry name" value="Carboxylesterase_B_AS"/>
</dbReference>
<keyword evidence="8" id="KW-0442">Lipid degradation</keyword>
<dbReference type="FunFam" id="3.40.50.1820:FF:000100">
    <property type="entry name" value="Carboxylic ester hydrolase"/>
    <property type="match status" value="1"/>
</dbReference>
<evidence type="ECO:0000256" key="9">
    <source>
        <dbReference type="ARBA" id="ARBA00023098"/>
    </source>
</evidence>
<dbReference type="GO" id="GO:0016042">
    <property type="term" value="P:lipid catabolic process"/>
    <property type="evidence" value="ECO:0007669"/>
    <property type="project" value="UniProtKB-KW"/>
</dbReference>
<reference evidence="33" key="5">
    <citation type="submission" date="2025-09" db="UniProtKB">
        <authorList>
            <consortium name="Ensembl"/>
        </authorList>
    </citation>
    <scope>IDENTIFICATION</scope>
</reference>
<dbReference type="PROSITE" id="PS00122">
    <property type="entry name" value="CARBOXYLESTERASE_B_1"/>
    <property type="match status" value="1"/>
</dbReference>
<dbReference type="Proteomes" id="UP000314986">
    <property type="component" value="Unassembled WGS sequence"/>
</dbReference>
<comment type="catalytic activity">
    <reaction evidence="23">
        <text>1,2,3-trioctanoylglycerol + H2O = dioctanoylglycerol + octanoate + H(+)</text>
        <dbReference type="Rhea" id="RHEA:47864"/>
        <dbReference type="ChEBI" id="CHEBI:15377"/>
        <dbReference type="ChEBI" id="CHEBI:15378"/>
        <dbReference type="ChEBI" id="CHEBI:25646"/>
        <dbReference type="ChEBI" id="CHEBI:76978"/>
        <dbReference type="ChEBI" id="CHEBI:88066"/>
    </reaction>
    <physiologicalReaction direction="left-to-right" evidence="23">
        <dbReference type="Rhea" id="RHEA:47865"/>
    </physiologicalReaction>
</comment>
<dbReference type="EC" id="3.1.1.-" evidence="31"/>
<comment type="catalytic activity">
    <reaction evidence="13">
        <text>a butanoate ester + H2O = an aliphatic alcohol + butanoate + H(+)</text>
        <dbReference type="Rhea" id="RHEA:47348"/>
        <dbReference type="ChEBI" id="CHEBI:2571"/>
        <dbReference type="ChEBI" id="CHEBI:15377"/>
        <dbReference type="ChEBI" id="CHEBI:15378"/>
        <dbReference type="ChEBI" id="CHEBI:17968"/>
        <dbReference type="ChEBI" id="CHEBI:50477"/>
    </reaction>
    <physiologicalReaction direction="left-to-right" evidence="13">
        <dbReference type="Rhea" id="RHEA:47349"/>
    </physiologicalReaction>
</comment>
<comment type="catalytic activity">
    <reaction evidence="19">
        <text>12-octadecanoyloxy-octadecanoate + H2O = 12-hydroxyoctadecanoate + octadecanoate + H(+)</text>
        <dbReference type="Rhea" id="RHEA:52080"/>
        <dbReference type="ChEBI" id="CHEBI:15377"/>
        <dbReference type="ChEBI" id="CHEBI:15378"/>
        <dbReference type="ChEBI" id="CHEBI:25629"/>
        <dbReference type="ChEBI" id="CHEBI:84201"/>
        <dbReference type="ChEBI" id="CHEBI:136330"/>
    </reaction>
    <physiologicalReaction direction="left-to-right" evidence="19">
        <dbReference type="Rhea" id="RHEA:52081"/>
    </physiologicalReaction>
</comment>
<keyword evidence="7 31" id="KW-0378">Hydrolase</keyword>
<keyword evidence="6" id="KW-0732">Signal</keyword>
<evidence type="ECO:0000256" key="8">
    <source>
        <dbReference type="ARBA" id="ARBA00022963"/>
    </source>
</evidence>
<evidence type="ECO:0000256" key="24">
    <source>
        <dbReference type="ARBA" id="ARBA00049296"/>
    </source>
</evidence>
<comment type="catalytic activity">
    <reaction evidence="28">
        <text>5-(9Z-hexadecenoyloxy)-octadecanoate + H2O = 5-hydroxy-octadecanoate + (9Z)-hexadecenoate + H(+)</text>
        <dbReference type="Rhea" id="RHEA:52092"/>
        <dbReference type="ChEBI" id="CHEBI:15377"/>
        <dbReference type="ChEBI" id="CHEBI:15378"/>
        <dbReference type="ChEBI" id="CHEBI:32372"/>
        <dbReference type="ChEBI" id="CHEBI:136369"/>
        <dbReference type="ChEBI" id="CHEBI:136370"/>
    </reaction>
    <physiologicalReaction direction="left-to-right" evidence="28">
        <dbReference type="Rhea" id="RHEA:52093"/>
    </physiologicalReaction>
</comment>
<evidence type="ECO:0000256" key="20">
    <source>
        <dbReference type="ARBA" id="ARBA00048701"/>
    </source>
</evidence>
<proteinExistence type="inferred from homology"/>
<evidence type="ECO:0000256" key="4">
    <source>
        <dbReference type="ARBA" id="ARBA00022487"/>
    </source>
</evidence>
<dbReference type="PROSITE" id="PS00941">
    <property type="entry name" value="CARBOXYLESTERASE_B_2"/>
    <property type="match status" value="1"/>
</dbReference>
<comment type="catalytic activity">
    <reaction evidence="15">
        <text>13-octadecanoyloxy-octadecanoate + H2O = 13-hydroxy-octadecanoate + octadecanoate + H(+)</text>
        <dbReference type="Rhea" id="RHEA:52084"/>
        <dbReference type="ChEBI" id="CHEBI:15377"/>
        <dbReference type="ChEBI" id="CHEBI:15378"/>
        <dbReference type="ChEBI" id="CHEBI:25629"/>
        <dbReference type="ChEBI" id="CHEBI:136304"/>
        <dbReference type="ChEBI" id="CHEBI:136335"/>
    </reaction>
    <physiologicalReaction direction="left-to-right" evidence="15">
        <dbReference type="Rhea" id="RHEA:52085"/>
    </physiologicalReaction>
</comment>
<evidence type="ECO:0000256" key="3">
    <source>
        <dbReference type="ARBA" id="ARBA00005964"/>
    </source>
</evidence>
<accession>A0A4W3IXV2</accession>
<protein>
    <recommendedName>
        <fullName evidence="31">Carboxylic ester hydrolase</fullName>
        <ecNumber evidence="31">3.1.1.-</ecNumber>
    </recommendedName>
</protein>